<protein>
    <submittedName>
        <fullName evidence="1">Uncharacterized protein</fullName>
    </submittedName>
</protein>
<gene>
    <name evidence="1" type="ORF">EK403_05360</name>
</gene>
<accession>A0A4Q0MMI8</accession>
<sequence length="135" mass="16001">MATPLRGVTFEEYEEVWYKVYQCMQRYAKKKNFVLYIDYDVYEPFNGWSQVLIDILNLEVLTARLVAKLRRLVKRRPGWEIMVGVALDEHLGEWPAMGLRIRADEVIDDLQRSYLPPKYRSLAFIDARPGTPDDW</sequence>
<keyword evidence="2" id="KW-1185">Reference proteome</keyword>
<dbReference type="AlphaFoldDB" id="A0A4Q0MMI8"/>
<dbReference type="OrthoDB" id="8265283at2"/>
<dbReference type="EMBL" id="RYFI01000003">
    <property type="protein sequence ID" value="RXF74803.1"/>
    <property type="molecule type" value="Genomic_DNA"/>
</dbReference>
<reference evidence="1 2" key="1">
    <citation type="submission" date="2018-12" db="EMBL/GenBank/DDBJ databases">
        <title>bacterium Hansschlegelia zhihuaiae S113.</title>
        <authorList>
            <person name="He J."/>
        </authorList>
    </citation>
    <scope>NUCLEOTIDE SEQUENCE [LARGE SCALE GENOMIC DNA]</scope>
    <source>
        <strain evidence="1 2">S 113</strain>
    </source>
</reference>
<dbReference type="RefSeq" id="WP_128776454.1">
    <property type="nucleotide sequence ID" value="NZ_RYFI01000003.1"/>
</dbReference>
<evidence type="ECO:0000313" key="2">
    <source>
        <dbReference type="Proteomes" id="UP000289708"/>
    </source>
</evidence>
<organism evidence="1 2">
    <name type="scientific">Hansschlegelia zhihuaiae</name>
    <dbReference type="NCBI Taxonomy" id="405005"/>
    <lineage>
        <taxon>Bacteria</taxon>
        <taxon>Pseudomonadati</taxon>
        <taxon>Pseudomonadota</taxon>
        <taxon>Alphaproteobacteria</taxon>
        <taxon>Hyphomicrobiales</taxon>
        <taxon>Methylopilaceae</taxon>
        <taxon>Hansschlegelia</taxon>
    </lineage>
</organism>
<evidence type="ECO:0000313" key="1">
    <source>
        <dbReference type="EMBL" id="RXF74803.1"/>
    </source>
</evidence>
<name>A0A4Q0MMI8_9HYPH</name>
<comment type="caution">
    <text evidence="1">The sequence shown here is derived from an EMBL/GenBank/DDBJ whole genome shotgun (WGS) entry which is preliminary data.</text>
</comment>
<proteinExistence type="predicted"/>
<dbReference type="Proteomes" id="UP000289708">
    <property type="component" value="Unassembled WGS sequence"/>
</dbReference>